<comment type="subcellular location">
    <subcellularLocation>
        <location evidence="1">Nucleus</location>
    </subcellularLocation>
</comment>
<dbReference type="SMART" id="SM00353">
    <property type="entry name" value="HLH"/>
    <property type="match status" value="1"/>
</dbReference>
<keyword evidence="5" id="KW-0539">Nucleus</keyword>
<dbReference type="Pfam" id="PF00010">
    <property type="entry name" value="HLH"/>
    <property type="match status" value="1"/>
</dbReference>
<dbReference type="Proteomes" id="UP001152561">
    <property type="component" value="Unassembled WGS sequence"/>
</dbReference>
<keyword evidence="4" id="KW-0804">Transcription</keyword>
<evidence type="ECO:0000256" key="3">
    <source>
        <dbReference type="ARBA" id="ARBA00023125"/>
    </source>
</evidence>
<dbReference type="GO" id="GO:0046983">
    <property type="term" value="F:protein dimerization activity"/>
    <property type="evidence" value="ECO:0007669"/>
    <property type="project" value="InterPro"/>
</dbReference>
<evidence type="ECO:0000256" key="5">
    <source>
        <dbReference type="ARBA" id="ARBA00023242"/>
    </source>
</evidence>
<organism evidence="8 9">
    <name type="scientific">Anisodus acutangulus</name>
    <dbReference type="NCBI Taxonomy" id="402998"/>
    <lineage>
        <taxon>Eukaryota</taxon>
        <taxon>Viridiplantae</taxon>
        <taxon>Streptophyta</taxon>
        <taxon>Embryophyta</taxon>
        <taxon>Tracheophyta</taxon>
        <taxon>Spermatophyta</taxon>
        <taxon>Magnoliopsida</taxon>
        <taxon>eudicotyledons</taxon>
        <taxon>Gunneridae</taxon>
        <taxon>Pentapetalae</taxon>
        <taxon>asterids</taxon>
        <taxon>lamiids</taxon>
        <taxon>Solanales</taxon>
        <taxon>Solanaceae</taxon>
        <taxon>Solanoideae</taxon>
        <taxon>Hyoscyameae</taxon>
        <taxon>Anisodus</taxon>
    </lineage>
</organism>
<dbReference type="Gene3D" id="4.10.280.10">
    <property type="entry name" value="Helix-loop-helix DNA-binding domain"/>
    <property type="match status" value="1"/>
</dbReference>
<dbReference type="SUPFAM" id="SSF47459">
    <property type="entry name" value="HLH, helix-loop-helix DNA-binding domain"/>
    <property type="match status" value="1"/>
</dbReference>
<dbReference type="PANTHER" id="PTHR45914:SF28">
    <property type="entry name" value="BHLH DOMAIN-CONTAINING PROTEIN"/>
    <property type="match status" value="1"/>
</dbReference>
<evidence type="ECO:0000259" key="7">
    <source>
        <dbReference type="PROSITE" id="PS50888"/>
    </source>
</evidence>
<dbReference type="InterPro" id="IPR011598">
    <property type="entry name" value="bHLH_dom"/>
</dbReference>
<evidence type="ECO:0000256" key="1">
    <source>
        <dbReference type="ARBA" id="ARBA00004123"/>
    </source>
</evidence>
<dbReference type="GO" id="GO:0003700">
    <property type="term" value="F:DNA-binding transcription factor activity"/>
    <property type="evidence" value="ECO:0007669"/>
    <property type="project" value="InterPro"/>
</dbReference>
<keyword evidence="2" id="KW-0805">Transcription regulation</keyword>
<evidence type="ECO:0000256" key="2">
    <source>
        <dbReference type="ARBA" id="ARBA00023015"/>
    </source>
</evidence>
<proteinExistence type="predicted"/>
<feature type="domain" description="BHLH" evidence="7">
    <location>
        <begin position="324"/>
        <end position="373"/>
    </location>
</feature>
<reference evidence="9" key="1">
    <citation type="journal article" date="2023" name="Proc. Natl. Acad. Sci. U.S.A.">
        <title>Genomic and structural basis for evolution of tropane alkaloid biosynthesis.</title>
        <authorList>
            <person name="Wanga Y.-J."/>
            <person name="Taina T."/>
            <person name="Yua J.-Y."/>
            <person name="Lia J."/>
            <person name="Xua B."/>
            <person name="Chenc J."/>
            <person name="D'Auriad J.C."/>
            <person name="Huanga J.-P."/>
            <person name="Huanga S.-X."/>
        </authorList>
    </citation>
    <scope>NUCLEOTIDE SEQUENCE [LARGE SCALE GENOMIC DNA]</scope>
    <source>
        <strain evidence="9">cv. KIB-2019</strain>
    </source>
</reference>
<dbReference type="PANTHER" id="PTHR45914">
    <property type="entry name" value="TRANSCRIPTION FACTOR HEC3-RELATED"/>
    <property type="match status" value="1"/>
</dbReference>
<dbReference type="EMBL" id="JAJAGQ010000006">
    <property type="protein sequence ID" value="KAJ8560095.1"/>
    <property type="molecule type" value="Genomic_DNA"/>
</dbReference>
<protein>
    <recommendedName>
        <fullName evidence="7">BHLH domain-containing protein</fullName>
    </recommendedName>
</protein>
<dbReference type="GO" id="GO:0003677">
    <property type="term" value="F:DNA binding"/>
    <property type="evidence" value="ECO:0007669"/>
    <property type="project" value="UniProtKB-KW"/>
</dbReference>
<sequence>MLKPESKESKMPIARKVMQSLATAASLFSIVLPFSRSIYIIQLTFLHQVDIADSSASLAMNFQEFGGAFDPIDILSSWNISQRQQAATKLAVDSVATKSRMSYSYNFPPQNSHMSNYLCNNSQFGVCGLMADFGSNGLISKSRTPDCLLSTTNTSNTDTSIEDVIFFDDSKILCTYNNAVSSGESAVDAHYNNNIQCPVNELDETVSRASSYHPHNNQIRSSEVKRSHDQALVESDFSTKNSRFQFITENDQPNSKKSRSEYKLPSSSNINFQQASSSACSVDEPDSEAITQMKEMIYHAAAFRPVSSITEVVEKKPKRKNVRISLDPQTTAARRRRERISERIRVLQKLVPGGSKMDTASMLDEAANYLKFLRTQVNALEALGFKIDPVVISNNFSYCSSVPFNYPFPMQAHFPALSINPIHHS</sequence>
<dbReference type="InterPro" id="IPR036638">
    <property type="entry name" value="HLH_DNA-bd_sf"/>
</dbReference>
<accession>A0A9Q1MGZ7</accession>
<gene>
    <name evidence="8" type="ORF">K7X08_004153</name>
</gene>
<dbReference type="InterPro" id="IPR045843">
    <property type="entry name" value="IND-like"/>
</dbReference>
<keyword evidence="9" id="KW-1185">Reference proteome</keyword>
<dbReference type="OrthoDB" id="2017571at2759"/>
<feature type="region of interest" description="Disordered" evidence="6">
    <location>
        <begin position="244"/>
        <end position="268"/>
    </location>
</feature>
<evidence type="ECO:0000256" key="4">
    <source>
        <dbReference type="ARBA" id="ARBA00023163"/>
    </source>
</evidence>
<feature type="region of interest" description="Disordered" evidence="6">
    <location>
        <begin position="211"/>
        <end position="230"/>
    </location>
</feature>
<dbReference type="GO" id="GO:0005634">
    <property type="term" value="C:nucleus"/>
    <property type="evidence" value="ECO:0007669"/>
    <property type="project" value="UniProtKB-SubCell"/>
</dbReference>
<evidence type="ECO:0000313" key="9">
    <source>
        <dbReference type="Proteomes" id="UP001152561"/>
    </source>
</evidence>
<name>A0A9Q1MGZ7_9SOLA</name>
<evidence type="ECO:0000256" key="6">
    <source>
        <dbReference type="SAM" id="MobiDB-lite"/>
    </source>
</evidence>
<feature type="compositionally biased region" description="Polar residues" evidence="6">
    <location>
        <begin position="211"/>
        <end position="221"/>
    </location>
</feature>
<dbReference type="PROSITE" id="PS50888">
    <property type="entry name" value="BHLH"/>
    <property type="match status" value="1"/>
</dbReference>
<evidence type="ECO:0000313" key="8">
    <source>
        <dbReference type="EMBL" id="KAJ8560095.1"/>
    </source>
</evidence>
<comment type="caution">
    <text evidence="8">The sequence shown here is derived from an EMBL/GenBank/DDBJ whole genome shotgun (WGS) entry which is preliminary data.</text>
</comment>
<keyword evidence="3" id="KW-0238">DNA-binding</keyword>
<dbReference type="AlphaFoldDB" id="A0A9Q1MGZ7"/>
<feature type="compositionally biased region" description="Polar residues" evidence="6">
    <location>
        <begin position="244"/>
        <end position="255"/>
    </location>
</feature>